<proteinExistence type="predicted"/>
<organism evidence="1">
    <name type="scientific">Aphanomyces invadans</name>
    <dbReference type="NCBI Taxonomy" id="157072"/>
    <lineage>
        <taxon>Eukaryota</taxon>
        <taxon>Sar</taxon>
        <taxon>Stramenopiles</taxon>
        <taxon>Oomycota</taxon>
        <taxon>Saprolegniomycetes</taxon>
        <taxon>Saprolegniales</taxon>
        <taxon>Verrucalvaceae</taxon>
        <taxon>Aphanomyces</taxon>
    </lineage>
</organism>
<dbReference type="RefSeq" id="XP_008861692.1">
    <property type="nucleotide sequence ID" value="XM_008863470.1"/>
</dbReference>
<reference evidence="1" key="1">
    <citation type="submission" date="2013-12" db="EMBL/GenBank/DDBJ databases">
        <title>The Genome Sequence of Aphanomyces invadans NJM9701.</title>
        <authorList>
            <consortium name="The Broad Institute Genomics Platform"/>
            <person name="Russ C."/>
            <person name="Tyler B."/>
            <person name="van West P."/>
            <person name="Dieguez-Uribeondo J."/>
            <person name="Young S.K."/>
            <person name="Zeng Q."/>
            <person name="Gargeya S."/>
            <person name="Fitzgerald M."/>
            <person name="Abouelleil A."/>
            <person name="Alvarado L."/>
            <person name="Chapman S.B."/>
            <person name="Gainer-Dewar J."/>
            <person name="Goldberg J."/>
            <person name="Griggs A."/>
            <person name="Gujja S."/>
            <person name="Hansen M."/>
            <person name="Howarth C."/>
            <person name="Imamovic A."/>
            <person name="Ireland A."/>
            <person name="Larimer J."/>
            <person name="McCowan C."/>
            <person name="Murphy C."/>
            <person name="Pearson M."/>
            <person name="Poon T.W."/>
            <person name="Priest M."/>
            <person name="Roberts A."/>
            <person name="Saif S."/>
            <person name="Shea T."/>
            <person name="Sykes S."/>
            <person name="Wortman J."/>
            <person name="Nusbaum C."/>
            <person name="Birren B."/>
        </authorList>
    </citation>
    <scope>NUCLEOTIDE SEQUENCE [LARGE SCALE GENOMIC DNA]</scope>
    <source>
        <strain evidence="1">NJM9701</strain>
    </source>
</reference>
<dbReference type="AlphaFoldDB" id="A0A024UUT3"/>
<accession>A0A024UUT3</accession>
<name>A0A024UUT3_9STRA</name>
<dbReference type="GeneID" id="20077674"/>
<sequence>MRYCLCCAEALFGGVVGMSNAPTTREMIRGCRIGEDGETAGFNVGLVTWRFDSAELLETFRWVLVWLGRNARKSFGSVPEIYALSSAMNSASVLAFAFAACCPSLRPRDAYI</sequence>
<gene>
    <name evidence="1" type="ORF">H310_00624</name>
</gene>
<evidence type="ECO:0000313" key="1">
    <source>
        <dbReference type="EMBL" id="ETW10281.1"/>
    </source>
</evidence>
<dbReference type="VEuPathDB" id="FungiDB:H310_00624"/>
<dbReference type="EMBL" id="KI913952">
    <property type="protein sequence ID" value="ETW10281.1"/>
    <property type="molecule type" value="Genomic_DNA"/>
</dbReference>
<protein>
    <submittedName>
        <fullName evidence="1">Uncharacterized protein</fullName>
    </submittedName>
</protein>